<evidence type="ECO:0000256" key="1">
    <source>
        <dbReference type="SAM" id="MobiDB-lite"/>
    </source>
</evidence>
<reference evidence="2" key="1">
    <citation type="journal article" date="2023" name="Science">
        <title>Genome structures resolve the early diversification of teleost fishes.</title>
        <authorList>
            <person name="Parey E."/>
            <person name="Louis A."/>
            <person name="Montfort J."/>
            <person name="Bouchez O."/>
            <person name="Roques C."/>
            <person name="Iampietro C."/>
            <person name="Lluch J."/>
            <person name="Castinel A."/>
            <person name="Donnadieu C."/>
            <person name="Desvignes T."/>
            <person name="Floi Bucao C."/>
            <person name="Jouanno E."/>
            <person name="Wen M."/>
            <person name="Mejri S."/>
            <person name="Dirks R."/>
            <person name="Jansen H."/>
            <person name="Henkel C."/>
            <person name="Chen W.J."/>
            <person name="Zahm M."/>
            <person name="Cabau C."/>
            <person name="Klopp C."/>
            <person name="Thompson A.W."/>
            <person name="Robinson-Rechavi M."/>
            <person name="Braasch I."/>
            <person name="Lecointre G."/>
            <person name="Bobe J."/>
            <person name="Postlethwait J.H."/>
            <person name="Berthelot C."/>
            <person name="Roest Crollius H."/>
            <person name="Guiguen Y."/>
        </authorList>
    </citation>
    <scope>NUCLEOTIDE SEQUENCE</scope>
    <source>
        <strain evidence="2">WJC10195</strain>
    </source>
</reference>
<keyword evidence="3" id="KW-1185">Reference proteome</keyword>
<dbReference type="AlphaFoldDB" id="A0A9Q1GAQ9"/>
<comment type="caution">
    <text evidence="2">The sequence shown here is derived from an EMBL/GenBank/DDBJ whole genome shotgun (WGS) entry which is preliminary data.</text>
</comment>
<proteinExistence type="predicted"/>
<dbReference type="EMBL" id="JAINUF010000001">
    <property type="protein sequence ID" value="KAJ8380140.1"/>
    <property type="molecule type" value="Genomic_DNA"/>
</dbReference>
<protein>
    <submittedName>
        <fullName evidence="2">Uncharacterized protein</fullName>
    </submittedName>
</protein>
<feature type="region of interest" description="Disordered" evidence="1">
    <location>
        <begin position="20"/>
        <end position="46"/>
    </location>
</feature>
<sequence>MANSNLKRVVRVFREAENRILDGGTADPHPGHGAKKNGLNGGSRLPQSVVFENADSASPFPVSAGQKRLPKHFPVDLASAAASVRPGAEPSRLARGPFRCPLRDAPDRQPERRGGR</sequence>
<name>A0A9Q1GAQ9_SYNKA</name>
<feature type="compositionally biased region" description="Basic and acidic residues" evidence="1">
    <location>
        <begin position="101"/>
        <end position="116"/>
    </location>
</feature>
<evidence type="ECO:0000313" key="3">
    <source>
        <dbReference type="Proteomes" id="UP001152622"/>
    </source>
</evidence>
<dbReference type="Proteomes" id="UP001152622">
    <property type="component" value="Chromosome 1"/>
</dbReference>
<feature type="region of interest" description="Disordered" evidence="1">
    <location>
        <begin position="82"/>
        <end position="116"/>
    </location>
</feature>
<accession>A0A9Q1GAQ9</accession>
<organism evidence="2 3">
    <name type="scientific">Synaphobranchus kaupii</name>
    <name type="common">Kaup's arrowtooth eel</name>
    <dbReference type="NCBI Taxonomy" id="118154"/>
    <lineage>
        <taxon>Eukaryota</taxon>
        <taxon>Metazoa</taxon>
        <taxon>Chordata</taxon>
        <taxon>Craniata</taxon>
        <taxon>Vertebrata</taxon>
        <taxon>Euteleostomi</taxon>
        <taxon>Actinopterygii</taxon>
        <taxon>Neopterygii</taxon>
        <taxon>Teleostei</taxon>
        <taxon>Anguilliformes</taxon>
        <taxon>Synaphobranchidae</taxon>
        <taxon>Synaphobranchus</taxon>
    </lineage>
</organism>
<gene>
    <name evidence="2" type="ORF">SKAU_G00009180</name>
</gene>
<evidence type="ECO:0000313" key="2">
    <source>
        <dbReference type="EMBL" id="KAJ8380140.1"/>
    </source>
</evidence>